<name>A0A1F4T6N7_UNCSA</name>
<dbReference type="AlphaFoldDB" id="A0A1F4T6N7"/>
<dbReference type="Proteomes" id="UP000178602">
    <property type="component" value="Unassembled WGS sequence"/>
</dbReference>
<gene>
    <name evidence="1" type="ORF">A3K49_04520</name>
</gene>
<evidence type="ECO:0000313" key="2">
    <source>
        <dbReference type="Proteomes" id="UP000178602"/>
    </source>
</evidence>
<reference evidence="1 2" key="1">
    <citation type="journal article" date="2016" name="Nat. Commun.">
        <title>Thousands of microbial genomes shed light on interconnected biogeochemical processes in an aquifer system.</title>
        <authorList>
            <person name="Anantharaman K."/>
            <person name="Brown C.T."/>
            <person name="Hug L.A."/>
            <person name="Sharon I."/>
            <person name="Castelle C.J."/>
            <person name="Probst A.J."/>
            <person name="Thomas B.C."/>
            <person name="Singh A."/>
            <person name="Wilkins M.J."/>
            <person name="Karaoz U."/>
            <person name="Brodie E.L."/>
            <person name="Williams K.H."/>
            <person name="Hubbard S.S."/>
            <person name="Banfield J.F."/>
        </authorList>
    </citation>
    <scope>NUCLEOTIDE SEQUENCE [LARGE SCALE GENOMIC DNA]</scope>
</reference>
<organism evidence="1 2">
    <name type="scientific">candidate division WOR-1 bacterium RIFOXYC12_FULL_54_18</name>
    <dbReference type="NCBI Taxonomy" id="1802584"/>
    <lineage>
        <taxon>Bacteria</taxon>
        <taxon>Bacillati</taxon>
        <taxon>Saganbacteria</taxon>
    </lineage>
</organism>
<proteinExistence type="predicted"/>
<evidence type="ECO:0000313" key="1">
    <source>
        <dbReference type="EMBL" id="OGC28230.1"/>
    </source>
</evidence>
<sequence>MPPITSRIGQVDQAQRQTSVLPHLNLSREKLDGLIADVRSLLSRSSNGGVYIRRLSTETPAAAQTPAITRTTINLHPDIEATPATYQPAFSLAPGATDLEALATLAPQFRPLAAQLVKERAALKNGGTA</sequence>
<comment type="caution">
    <text evidence="1">The sequence shown here is derived from an EMBL/GenBank/DDBJ whole genome shotgun (WGS) entry which is preliminary data.</text>
</comment>
<protein>
    <submittedName>
        <fullName evidence="1">Uncharacterized protein</fullName>
    </submittedName>
</protein>
<dbReference type="EMBL" id="MEUG01000001">
    <property type="protein sequence ID" value="OGC28230.1"/>
    <property type="molecule type" value="Genomic_DNA"/>
</dbReference>
<accession>A0A1F4T6N7</accession>